<dbReference type="SUPFAM" id="SSF54862">
    <property type="entry name" value="4Fe-4S ferredoxins"/>
    <property type="match status" value="1"/>
</dbReference>
<gene>
    <name evidence="1" type="ORF">SAMN04515671_3997</name>
</gene>
<dbReference type="Pfam" id="PF13459">
    <property type="entry name" value="Fer4_15"/>
    <property type="match status" value="1"/>
</dbReference>
<evidence type="ECO:0000313" key="2">
    <source>
        <dbReference type="Proteomes" id="UP000198741"/>
    </source>
</evidence>
<organism evidence="1 2">
    <name type="scientific">Nakamurella panacisegetis</name>
    <dbReference type="NCBI Taxonomy" id="1090615"/>
    <lineage>
        <taxon>Bacteria</taxon>
        <taxon>Bacillati</taxon>
        <taxon>Actinomycetota</taxon>
        <taxon>Actinomycetes</taxon>
        <taxon>Nakamurellales</taxon>
        <taxon>Nakamurellaceae</taxon>
        <taxon>Nakamurella</taxon>
    </lineage>
</organism>
<keyword evidence="2" id="KW-1185">Reference proteome</keyword>
<dbReference type="Gene3D" id="3.30.70.20">
    <property type="match status" value="1"/>
</dbReference>
<accession>A0A1H0SBE2</accession>
<dbReference type="RefSeq" id="WP_231988204.1">
    <property type="nucleotide sequence ID" value="NZ_LT629710.1"/>
</dbReference>
<dbReference type="Proteomes" id="UP000198741">
    <property type="component" value="Chromosome I"/>
</dbReference>
<name>A0A1H0SBE2_9ACTN</name>
<dbReference type="EMBL" id="LT629710">
    <property type="protein sequence ID" value="SDP38829.1"/>
    <property type="molecule type" value="Genomic_DNA"/>
</dbReference>
<dbReference type="AlphaFoldDB" id="A0A1H0SBE2"/>
<sequence length="71" mass="7554">MIGRHGVLLKVDAVSCRAHGLCAEELPEAIRLDEWGYPILPAGALAPGLVRRARAAANACPVLALRLKRAD</sequence>
<evidence type="ECO:0000313" key="1">
    <source>
        <dbReference type="EMBL" id="SDP38829.1"/>
    </source>
</evidence>
<protein>
    <submittedName>
        <fullName evidence="1">Ferredoxin</fullName>
    </submittedName>
</protein>
<dbReference type="STRING" id="1090615.SAMN04515671_3997"/>
<reference evidence="1 2" key="1">
    <citation type="submission" date="2016-10" db="EMBL/GenBank/DDBJ databases">
        <authorList>
            <person name="de Groot N.N."/>
        </authorList>
    </citation>
    <scope>NUCLEOTIDE SEQUENCE [LARGE SCALE GENOMIC DNA]</scope>
    <source>
        <strain evidence="2">P4-7,KCTC 19426,CECT 7604</strain>
    </source>
</reference>
<proteinExistence type="predicted"/>